<organism evidence="2 3">
    <name type="scientific">Micromonospora acroterricola</name>
    <dbReference type="NCBI Taxonomy" id="2202421"/>
    <lineage>
        <taxon>Bacteria</taxon>
        <taxon>Bacillati</taxon>
        <taxon>Actinomycetota</taxon>
        <taxon>Actinomycetes</taxon>
        <taxon>Micromonosporales</taxon>
        <taxon>Micromonosporaceae</taxon>
        <taxon>Micromonospora</taxon>
    </lineage>
</organism>
<dbReference type="RefSeq" id="WP_109817735.1">
    <property type="nucleotide sequence ID" value="NZ_QGKR01000186.1"/>
</dbReference>
<comment type="caution">
    <text evidence="2">The sequence shown here is derived from an EMBL/GenBank/DDBJ whole genome shotgun (WGS) entry which is preliminary data.</text>
</comment>
<evidence type="ECO:0000313" key="2">
    <source>
        <dbReference type="EMBL" id="PWR08975.1"/>
    </source>
</evidence>
<feature type="region of interest" description="Disordered" evidence="1">
    <location>
        <begin position="83"/>
        <end position="104"/>
    </location>
</feature>
<gene>
    <name evidence="2" type="ORF">DKT68_13350</name>
</gene>
<accession>A0A317D8L8</accession>
<protein>
    <submittedName>
        <fullName evidence="2">Uncharacterized protein</fullName>
    </submittedName>
</protein>
<dbReference type="AlphaFoldDB" id="A0A317D8L8"/>
<dbReference type="EMBL" id="QGKR01000186">
    <property type="protein sequence ID" value="PWR08975.1"/>
    <property type="molecule type" value="Genomic_DNA"/>
</dbReference>
<name>A0A317D8L8_9ACTN</name>
<evidence type="ECO:0000256" key="1">
    <source>
        <dbReference type="SAM" id="MobiDB-lite"/>
    </source>
</evidence>
<reference evidence="2 3" key="1">
    <citation type="submission" date="2018-05" db="EMBL/GenBank/DDBJ databases">
        <title>Micromonospora atacamensis sp. nov., a novel actinobacteria isolated from high altitude Atacama Desert soil.</title>
        <authorList>
            <person name="Carro L."/>
            <person name="Golinska P."/>
            <person name="Klenk H.-P."/>
            <person name="Goodfellow M."/>
        </authorList>
    </citation>
    <scope>NUCLEOTIDE SEQUENCE [LARGE SCALE GENOMIC DNA]</scope>
    <source>
        <strain evidence="2 3">5R2A7</strain>
    </source>
</reference>
<dbReference type="Proteomes" id="UP000245410">
    <property type="component" value="Unassembled WGS sequence"/>
</dbReference>
<evidence type="ECO:0000313" key="3">
    <source>
        <dbReference type="Proteomes" id="UP000245410"/>
    </source>
</evidence>
<sequence>MDADERGEDVDDGGLVHGRVVHDALQGVDRAETYVNLLCAGLAELFWGLIDRVMSAAMTVCAIELACGMPGAPDEQAIIDARDADGEVRAEVPPATERHHHRRH</sequence>
<keyword evidence="3" id="KW-1185">Reference proteome</keyword>
<proteinExistence type="predicted"/>